<feature type="compositionally biased region" description="Low complexity" evidence="1">
    <location>
        <begin position="226"/>
        <end position="282"/>
    </location>
</feature>
<organism evidence="2 3">
    <name type="scientific">Anopheles atroparvus</name>
    <name type="common">European mosquito</name>
    <dbReference type="NCBI Taxonomy" id="41427"/>
    <lineage>
        <taxon>Eukaryota</taxon>
        <taxon>Metazoa</taxon>
        <taxon>Ecdysozoa</taxon>
        <taxon>Arthropoda</taxon>
        <taxon>Hexapoda</taxon>
        <taxon>Insecta</taxon>
        <taxon>Pterygota</taxon>
        <taxon>Neoptera</taxon>
        <taxon>Endopterygota</taxon>
        <taxon>Diptera</taxon>
        <taxon>Nematocera</taxon>
        <taxon>Culicoidea</taxon>
        <taxon>Culicidae</taxon>
        <taxon>Anophelinae</taxon>
        <taxon>Anopheles</taxon>
    </lineage>
</organism>
<proteinExistence type="predicted"/>
<dbReference type="Pfam" id="PF15245">
    <property type="entry name" value="VGLL4"/>
    <property type="match status" value="1"/>
</dbReference>
<feature type="compositionally biased region" description="Low complexity" evidence="1">
    <location>
        <begin position="373"/>
        <end position="409"/>
    </location>
</feature>
<evidence type="ECO:0000313" key="2">
    <source>
        <dbReference type="EnsemblMetazoa" id="ENSAATROPP011784"/>
    </source>
</evidence>
<accession>A0AAG5DLX4</accession>
<feature type="region of interest" description="Disordered" evidence="1">
    <location>
        <begin position="204"/>
        <end position="282"/>
    </location>
</feature>
<dbReference type="InterPro" id="IPR006627">
    <property type="entry name" value="TDU_repeat"/>
</dbReference>
<name>A0AAG5DLX4_ANOAO</name>
<sequence>MIRDPGGSSPNENLDSPPSPKYDRIGMLGRPPPLDDTEIPLDMTVRRKDSSDGQGSPTGGDPSRDVPINLNVRPSVITKAPPPPIKKRISHMHTNGEIVLKSSVRTSSSSAVDSKPIVHVSSTYCDVSIEEHFRRSLGPTYSSIYGDKQPLQQQQPSATALNVLNNNISTGHGSSFPSYDHQAKHPLPVPLLLQKHAMETCETPPIATTAVVPRGGTGTGGMRNHSSSSISSSSSVCSNSSSSSSSILGNSNNSNSSSSSSSSISNNNNNSTSNSNSSSTNSISIRSIPIAGMGGIRVVAPDTIELKLSSDPAPPIPLMPATVLPPSPGAPSPAAGLVTNVAISLTSPKHQAALLLQHPAPPISPASMTTTGSLASSSPSSSLASSPAPFLTLHPHQQQHAYQHQHQQQLKGNHDSGGEVDDHFAKALGDTWKKIQENKMNL</sequence>
<evidence type="ECO:0000313" key="3">
    <source>
        <dbReference type="Proteomes" id="UP000075880"/>
    </source>
</evidence>
<feature type="compositionally biased region" description="Basic and acidic residues" evidence="1">
    <location>
        <begin position="412"/>
        <end position="422"/>
    </location>
</feature>
<dbReference type="GO" id="GO:0001223">
    <property type="term" value="F:transcription coactivator binding"/>
    <property type="evidence" value="ECO:0007669"/>
    <property type="project" value="TreeGrafter"/>
</dbReference>
<dbReference type="SMART" id="SM00711">
    <property type="entry name" value="TDU"/>
    <property type="match status" value="2"/>
</dbReference>
<dbReference type="InterPro" id="IPR028184">
    <property type="entry name" value="VGLL4"/>
</dbReference>
<dbReference type="PANTHER" id="PTHR17604">
    <property type="entry name" value="TRANSCRIPTION COFACTOR VESTIGIAL-LIKE PROTEIN 4"/>
    <property type="match status" value="1"/>
</dbReference>
<evidence type="ECO:0008006" key="4">
    <source>
        <dbReference type="Google" id="ProtNLM"/>
    </source>
</evidence>
<dbReference type="AlphaFoldDB" id="A0AAG5DLX4"/>
<feature type="region of interest" description="Disordered" evidence="1">
    <location>
        <begin position="1"/>
        <end position="85"/>
    </location>
</feature>
<dbReference type="EnsemblMetazoa" id="ENSAATROPT012976">
    <property type="protein sequence ID" value="ENSAATROPP011784"/>
    <property type="gene ID" value="ENSAATROPG010560"/>
</dbReference>
<dbReference type="Proteomes" id="UP000075880">
    <property type="component" value="Unassembled WGS sequence"/>
</dbReference>
<protein>
    <recommendedName>
        <fullName evidence="4">Transcription cofactor vestigial-like protein 4</fullName>
    </recommendedName>
</protein>
<feature type="region of interest" description="Disordered" evidence="1">
    <location>
        <begin position="363"/>
        <end position="422"/>
    </location>
</feature>
<keyword evidence="3" id="KW-1185">Reference proteome</keyword>
<dbReference type="PANTHER" id="PTHR17604:SF7">
    <property type="entry name" value="TONDU-DOMAIN-CONTAINING GROWTH INHIBITOR, ISOFORM A"/>
    <property type="match status" value="1"/>
</dbReference>
<reference evidence="2" key="1">
    <citation type="submission" date="2024-04" db="UniProtKB">
        <authorList>
            <consortium name="EnsemblMetazoa"/>
        </authorList>
    </citation>
    <scope>IDENTIFICATION</scope>
    <source>
        <strain evidence="2">EBRO</strain>
    </source>
</reference>
<evidence type="ECO:0000256" key="1">
    <source>
        <dbReference type="SAM" id="MobiDB-lite"/>
    </source>
</evidence>
<dbReference type="GO" id="GO:0045892">
    <property type="term" value="P:negative regulation of DNA-templated transcription"/>
    <property type="evidence" value="ECO:0007669"/>
    <property type="project" value="TreeGrafter"/>
</dbReference>